<dbReference type="GO" id="GO:0001682">
    <property type="term" value="P:tRNA 5'-leader removal"/>
    <property type="evidence" value="ECO:0007669"/>
    <property type="project" value="InterPro"/>
</dbReference>
<dbReference type="STRING" id="933852.A0A0C2XWB4"/>
<gene>
    <name evidence="6" type="ORF">M408DRAFT_19499</name>
</gene>
<dbReference type="InterPro" id="IPR038085">
    <property type="entry name" value="Rnp2-like_sf"/>
</dbReference>
<dbReference type="EMBL" id="KN824278">
    <property type="protein sequence ID" value="KIM33157.1"/>
    <property type="molecule type" value="Genomic_DNA"/>
</dbReference>
<dbReference type="SUPFAM" id="SSF160350">
    <property type="entry name" value="Rnp2-like"/>
    <property type="match status" value="1"/>
</dbReference>
<dbReference type="Proteomes" id="UP000054097">
    <property type="component" value="Unassembled WGS sequence"/>
</dbReference>
<reference evidence="6 7" key="1">
    <citation type="submission" date="2014-04" db="EMBL/GenBank/DDBJ databases">
        <authorList>
            <consortium name="DOE Joint Genome Institute"/>
            <person name="Kuo A."/>
            <person name="Zuccaro A."/>
            <person name="Kohler A."/>
            <person name="Nagy L.G."/>
            <person name="Floudas D."/>
            <person name="Copeland A."/>
            <person name="Barry K.W."/>
            <person name="Cichocki N."/>
            <person name="Veneault-Fourrey C."/>
            <person name="LaButti K."/>
            <person name="Lindquist E.A."/>
            <person name="Lipzen A."/>
            <person name="Lundell T."/>
            <person name="Morin E."/>
            <person name="Murat C."/>
            <person name="Sun H."/>
            <person name="Tunlid A."/>
            <person name="Henrissat B."/>
            <person name="Grigoriev I.V."/>
            <person name="Hibbett D.S."/>
            <person name="Martin F."/>
            <person name="Nordberg H.P."/>
            <person name="Cantor M.N."/>
            <person name="Hua S.X."/>
        </authorList>
    </citation>
    <scope>NUCLEOTIDE SEQUENCE [LARGE SCALE GENOMIC DNA]</scope>
    <source>
        <strain evidence="6 7">MAFF 305830</strain>
    </source>
</reference>
<evidence type="ECO:0000313" key="6">
    <source>
        <dbReference type="EMBL" id="KIM33157.1"/>
    </source>
</evidence>
<dbReference type="GO" id="GO:0030681">
    <property type="term" value="C:multimeric ribonuclease P complex"/>
    <property type="evidence" value="ECO:0007669"/>
    <property type="project" value="TreeGrafter"/>
</dbReference>
<dbReference type="OrthoDB" id="24745at2759"/>
<dbReference type="GO" id="GO:0033204">
    <property type="term" value="F:ribonuclease P RNA binding"/>
    <property type="evidence" value="ECO:0007669"/>
    <property type="project" value="InterPro"/>
</dbReference>
<dbReference type="EC" id="3.1.26.5" evidence="5"/>
<dbReference type="GO" id="GO:0005730">
    <property type="term" value="C:nucleolus"/>
    <property type="evidence" value="ECO:0007669"/>
    <property type="project" value="TreeGrafter"/>
</dbReference>
<evidence type="ECO:0000256" key="1">
    <source>
        <dbReference type="ARBA" id="ARBA00004123"/>
    </source>
</evidence>
<sequence length="155" mass="17369">MVRIKNRWMLVEFLNPDLNEVLVPFSASKIYHAIKDSAIHNFGDAGWGTIGVSLSVKYYSTTTNLCIIRVGRDHLPVARAAVTLLTAIEAKPVIPVVHHCSGTIKKTQQAAIEYNRVVVARFRSRTYNTDSRGTNVGHLDDYLETSTKELEQLQD</sequence>
<comment type="catalytic activity">
    <reaction evidence="5">
        <text>Endonucleolytic cleavage of RNA, removing 5'-extranucleotides from tRNA precursor.</text>
        <dbReference type="EC" id="3.1.26.5"/>
    </reaction>
</comment>
<dbReference type="HOGENOM" id="CLU_086710_3_0_1"/>
<proteinExistence type="inferred from homology"/>
<keyword evidence="4" id="KW-0539">Nucleus</keyword>
<evidence type="ECO:0000256" key="5">
    <source>
        <dbReference type="PIRNR" id="PIRNR023803"/>
    </source>
</evidence>
<evidence type="ECO:0000256" key="3">
    <source>
        <dbReference type="ARBA" id="ARBA00022694"/>
    </source>
</evidence>
<comment type="function">
    <text evidence="5">Component of ribonuclease P, a protein complex that generates mature tRNA molecules by cleaving their 5'-ends.</text>
</comment>
<organism evidence="6 7">
    <name type="scientific">Serendipita vermifera MAFF 305830</name>
    <dbReference type="NCBI Taxonomy" id="933852"/>
    <lineage>
        <taxon>Eukaryota</taxon>
        <taxon>Fungi</taxon>
        <taxon>Dikarya</taxon>
        <taxon>Basidiomycota</taxon>
        <taxon>Agaricomycotina</taxon>
        <taxon>Agaricomycetes</taxon>
        <taxon>Sebacinales</taxon>
        <taxon>Serendipitaceae</taxon>
        <taxon>Serendipita</taxon>
    </lineage>
</organism>
<dbReference type="AlphaFoldDB" id="A0A0C2XWB4"/>
<dbReference type="PANTHER" id="PTHR15441">
    <property type="entry name" value="RIBONUCLEASE P PROTEIN SUBUNIT P14"/>
    <property type="match status" value="1"/>
</dbReference>
<name>A0A0C2XWB4_SERVB</name>
<evidence type="ECO:0000313" key="7">
    <source>
        <dbReference type="Proteomes" id="UP000054097"/>
    </source>
</evidence>
<comment type="similarity">
    <text evidence="2 5">Belongs to the eukaryotic/archaeal RNase P protein component 2 family.</text>
</comment>
<dbReference type="InterPro" id="IPR002759">
    <property type="entry name" value="Pop5/Rpp14/Rnp2-like"/>
</dbReference>
<evidence type="ECO:0000256" key="2">
    <source>
        <dbReference type="ARBA" id="ARBA00010800"/>
    </source>
</evidence>
<dbReference type="GO" id="GO:0000172">
    <property type="term" value="C:ribonuclease MRP complex"/>
    <property type="evidence" value="ECO:0007669"/>
    <property type="project" value="TreeGrafter"/>
</dbReference>
<dbReference type="PANTHER" id="PTHR15441:SF2">
    <property type="entry name" value="RIBONUCLEASE P_MRP PROTEIN SUBUNIT POP5"/>
    <property type="match status" value="1"/>
</dbReference>
<dbReference type="Pfam" id="PF01900">
    <property type="entry name" value="RNase_P_Rpp14"/>
    <property type="match status" value="1"/>
</dbReference>
<keyword evidence="7" id="KW-1185">Reference proteome</keyword>
<dbReference type="InterPro" id="IPR016819">
    <property type="entry name" value="RNase_P/MRP_POP5"/>
</dbReference>
<dbReference type="Gene3D" id="3.30.70.3250">
    <property type="entry name" value="Ribonuclease P, Pop5 subunit"/>
    <property type="match status" value="1"/>
</dbReference>
<accession>A0A0C2XWB4</accession>
<dbReference type="PIRSF" id="PIRSF023803">
    <property type="entry name" value="Ribonuclease_P_prd"/>
    <property type="match status" value="1"/>
</dbReference>
<comment type="subcellular location">
    <subcellularLocation>
        <location evidence="1">Nucleus</location>
    </subcellularLocation>
</comment>
<evidence type="ECO:0000256" key="4">
    <source>
        <dbReference type="ARBA" id="ARBA00023242"/>
    </source>
</evidence>
<protein>
    <recommendedName>
        <fullName evidence="5">Ribonuclease P/MRP protein subunit POP5</fullName>
        <ecNumber evidence="5">3.1.26.5</ecNumber>
    </recommendedName>
</protein>
<dbReference type="GO" id="GO:0004526">
    <property type="term" value="F:ribonuclease P activity"/>
    <property type="evidence" value="ECO:0007669"/>
    <property type="project" value="UniProtKB-EC"/>
</dbReference>
<keyword evidence="3 5" id="KW-0819">tRNA processing</keyword>
<reference evidence="7" key="2">
    <citation type="submission" date="2015-01" db="EMBL/GenBank/DDBJ databases">
        <title>Evolutionary Origins and Diversification of the Mycorrhizal Mutualists.</title>
        <authorList>
            <consortium name="DOE Joint Genome Institute"/>
            <consortium name="Mycorrhizal Genomics Consortium"/>
            <person name="Kohler A."/>
            <person name="Kuo A."/>
            <person name="Nagy L.G."/>
            <person name="Floudas D."/>
            <person name="Copeland A."/>
            <person name="Barry K.W."/>
            <person name="Cichocki N."/>
            <person name="Veneault-Fourrey C."/>
            <person name="LaButti K."/>
            <person name="Lindquist E.A."/>
            <person name="Lipzen A."/>
            <person name="Lundell T."/>
            <person name="Morin E."/>
            <person name="Murat C."/>
            <person name="Riley R."/>
            <person name="Ohm R."/>
            <person name="Sun H."/>
            <person name="Tunlid A."/>
            <person name="Henrissat B."/>
            <person name="Grigoriev I.V."/>
            <person name="Hibbett D.S."/>
            <person name="Martin F."/>
        </authorList>
    </citation>
    <scope>NUCLEOTIDE SEQUENCE [LARGE SCALE GENOMIC DNA]</scope>
    <source>
        <strain evidence="7">MAFF 305830</strain>
    </source>
</reference>